<dbReference type="InterPro" id="IPR019752">
    <property type="entry name" value="Pyrv/ketoisovalerate_OxRed_cat"/>
</dbReference>
<dbReference type="SUPFAM" id="SSF53323">
    <property type="entry name" value="Pyruvate-ferredoxin oxidoreductase, PFOR, domain III"/>
    <property type="match status" value="1"/>
</dbReference>
<dbReference type="Pfam" id="PF01558">
    <property type="entry name" value="POR"/>
    <property type="match status" value="1"/>
</dbReference>
<keyword evidence="4" id="KW-1185">Reference proteome</keyword>
<keyword evidence="1 3" id="KW-0560">Oxidoreductase</keyword>
<dbReference type="Proteomes" id="UP000006732">
    <property type="component" value="Chromosome"/>
</dbReference>
<dbReference type="InterPro" id="IPR002869">
    <property type="entry name" value="Pyrv_flavodox_OxRed_cen"/>
</dbReference>
<dbReference type="STRING" id="338966.Ppro_2323"/>
<dbReference type="GO" id="GO:0047553">
    <property type="term" value="F:2-oxoglutarate synthase activity"/>
    <property type="evidence" value="ECO:0007669"/>
    <property type="project" value="UniProtKB-EC"/>
</dbReference>
<protein>
    <submittedName>
        <fullName evidence="3">2-oxoglutarate ferredoxin oxidoreductase, gamma subunit</fullName>
        <ecNumber evidence="3">1.2.7.3</ecNumber>
    </submittedName>
</protein>
<dbReference type="RefSeq" id="WP_011736186.1">
    <property type="nucleotide sequence ID" value="NC_008609.1"/>
</dbReference>
<evidence type="ECO:0000313" key="3">
    <source>
        <dbReference type="EMBL" id="ABK99930.1"/>
    </source>
</evidence>
<dbReference type="PANTHER" id="PTHR42730:SF1">
    <property type="entry name" value="2-OXOGLUTARATE SYNTHASE SUBUNIT KORC"/>
    <property type="match status" value="1"/>
</dbReference>
<accession>A1ARG0</accession>
<dbReference type="AlphaFoldDB" id="A1ARG0"/>
<proteinExistence type="predicted"/>
<dbReference type="PANTHER" id="PTHR42730">
    <property type="entry name" value="2-OXOGLUTARATE SYNTHASE SUBUNIT KORC"/>
    <property type="match status" value="1"/>
</dbReference>
<dbReference type="HOGENOM" id="CLU_087284_0_0_7"/>
<organism evidence="3 4">
    <name type="scientific">Pelobacter propionicus (strain DSM 2379 / NBRC 103807 / OttBd1)</name>
    <dbReference type="NCBI Taxonomy" id="338966"/>
    <lineage>
        <taxon>Bacteria</taxon>
        <taxon>Pseudomonadati</taxon>
        <taxon>Thermodesulfobacteriota</taxon>
        <taxon>Desulfuromonadia</taxon>
        <taxon>Desulfuromonadales</taxon>
        <taxon>Desulfuromonadaceae</taxon>
        <taxon>Pelobacter</taxon>
    </lineage>
</organism>
<dbReference type="KEGG" id="ppd:Ppro_2323"/>
<evidence type="ECO:0000259" key="2">
    <source>
        <dbReference type="Pfam" id="PF01558"/>
    </source>
</evidence>
<dbReference type="EC" id="1.2.7.3" evidence="3"/>
<dbReference type="OrthoDB" id="9789125at2"/>
<dbReference type="InterPro" id="IPR052554">
    <property type="entry name" value="2-oxoglutarate_synth_KorC"/>
</dbReference>
<feature type="domain" description="Pyruvate/ketoisovalerate oxidoreductase catalytic" evidence="2">
    <location>
        <begin position="12"/>
        <end position="174"/>
    </location>
</feature>
<name>A1ARG0_PELPD</name>
<dbReference type="eggNOG" id="COG1014">
    <property type="taxonomic scope" value="Bacteria"/>
</dbReference>
<reference evidence="3 4" key="1">
    <citation type="submission" date="2006-10" db="EMBL/GenBank/DDBJ databases">
        <title>Complete sequence of chromosome of Pelobacter propionicus DSM 2379.</title>
        <authorList>
            <consortium name="US DOE Joint Genome Institute"/>
            <person name="Copeland A."/>
            <person name="Lucas S."/>
            <person name="Lapidus A."/>
            <person name="Barry K."/>
            <person name="Detter J.C."/>
            <person name="Glavina del Rio T."/>
            <person name="Hammon N."/>
            <person name="Israni S."/>
            <person name="Dalin E."/>
            <person name="Tice H."/>
            <person name="Pitluck S."/>
            <person name="Saunders E."/>
            <person name="Brettin T."/>
            <person name="Bruce D."/>
            <person name="Han C."/>
            <person name="Tapia R."/>
            <person name="Schmutz J."/>
            <person name="Larimer F."/>
            <person name="Land M."/>
            <person name="Hauser L."/>
            <person name="Kyrpides N."/>
            <person name="Kim E."/>
            <person name="Lovley D."/>
            <person name="Richardson P."/>
        </authorList>
    </citation>
    <scope>NUCLEOTIDE SEQUENCE [LARGE SCALE GENOMIC DNA]</scope>
    <source>
        <strain evidence="4">DSM 2379 / NBRC 103807 / OttBd1</strain>
    </source>
</reference>
<dbReference type="EMBL" id="CP000482">
    <property type="protein sequence ID" value="ABK99930.1"/>
    <property type="molecule type" value="Genomic_DNA"/>
</dbReference>
<evidence type="ECO:0000313" key="4">
    <source>
        <dbReference type="Proteomes" id="UP000006732"/>
    </source>
</evidence>
<evidence type="ECO:0000256" key="1">
    <source>
        <dbReference type="ARBA" id="ARBA00023002"/>
    </source>
</evidence>
<sequence length="185" mass="19761">MSRYELRFSGAGGQGLITAGIIMAKAASIYEGKQAVQSQSYGPEARGGAAKSEVIISGDSIDYPKVTQCDALLALTQKACDRYAAEIKDGGILLVDSDLVKNLPEGNYRKIALPILNIARSDVGRAIVANIVALGAMVAITGVVSRENVEKAVLSSLPEPFLELNRKAFNKGFDRAREAYEETTH</sequence>
<gene>
    <name evidence="3" type="ordered locus">Ppro_2323</name>
</gene>
<dbReference type="Gene3D" id="3.40.920.10">
    <property type="entry name" value="Pyruvate-ferredoxin oxidoreductase, PFOR, domain III"/>
    <property type="match status" value="1"/>
</dbReference>